<evidence type="ECO:0000313" key="1">
    <source>
        <dbReference type="EMBL" id="ASR76217.1"/>
    </source>
</evidence>
<protein>
    <submittedName>
        <fullName evidence="1">Uncharacterized protein</fullName>
    </submittedName>
</protein>
<dbReference type="Proteomes" id="UP000221247">
    <property type="component" value="Segment"/>
</dbReference>
<keyword evidence="2" id="KW-1185">Reference proteome</keyword>
<dbReference type="EMBL" id="MF351863">
    <property type="protein sequence ID" value="ASR76217.1"/>
    <property type="molecule type" value="Genomic_DNA"/>
</dbReference>
<dbReference type="RefSeq" id="YP_009791330.1">
    <property type="nucleotide sequence ID" value="NC_047838.1"/>
</dbReference>
<accession>A0A222YVX4</accession>
<evidence type="ECO:0000313" key="2">
    <source>
        <dbReference type="Proteomes" id="UP000221247"/>
    </source>
</evidence>
<reference evidence="1 2" key="1">
    <citation type="submission" date="2017-06" db="EMBL/GenBank/DDBJ databases">
        <authorList>
            <person name="Kim H.J."/>
            <person name="Triplett B.A."/>
        </authorList>
    </citation>
    <scope>NUCLEOTIDE SEQUENCE [LARGE SCALE GENOMIC DNA]</scope>
</reference>
<dbReference type="GeneID" id="54981504"/>
<name>A0A222YVX4_9CAUD</name>
<proteinExistence type="predicted"/>
<organism evidence="1 2">
    <name type="scientific">Synechococcus phage Bellamy</name>
    <dbReference type="NCBI Taxonomy" id="2023996"/>
    <lineage>
        <taxon>Viruses</taxon>
        <taxon>Duplodnaviria</taxon>
        <taxon>Heunggongvirae</taxon>
        <taxon>Uroviricota</taxon>
        <taxon>Caudoviricetes</taxon>
        <taxon>Pantevenvirales</taxon>
        <taxon>Kyanoviridae</taxon>
        <taxon>Bellamyvirus</taxon>
        <taxon>Bellamyvirus bellamy</taxon>
    </lineage>
</organism>
<gene>
    <name evidence="1" type="primary">174</name>
    <name evidence="1" type="ORF">PBI_BELLAMY_174</name>
</gene>
<sequence>MALWGNTDAISVKSGGTVAINYATGAVTGAGTSFGVSGFADVGDILRVGTRVGTGTYFGDAVIVAVASTISCTIGSTIGLLHAGPNAHTSTGATTFQVSRLPKYTTTQPRFSQDTDFNKADATTATVTTASATGVAGVGTDIIPVSVLGVVNTNSDTLVNDSNNIKISSVNATQVSLASTISAGISTGDTLTFQRTAGGYEANVYAVAEGGKESAAGGQYQVDHAGWVGVTTYVDNHGNLRVKKETLVAMSGITTGNVPLYDSDPLA</sequence>
<dbReference type="KEGG" id="vg:54981504"/>